<keyword evidence="3" id="KW-0732">Signal</keyword>
<gene>
    <name evidence="4" type="ORF">MSPICULIGERA_LOCUS18232</name>
</gene>
<comment type="caution">
    <text evidence="4">The sequence shown here is derived from an EMBL/GenBank/DDBJ whole genome shotgun (WGS) entry which is preliminary data.</text>
</comment>
<evidence type="ECO:0008006" key="6">
    <source>
        <dbReference type="Google" id="ProtNLM"/>
    </source>
</evidence>
<dbReference type="EMBL" id="CATQJA010002659">
    <property type="protein sequence ID" value="CAJ0580029.1"/>
    <property type="molecule type" value="Genomic_DNA"/>
</dbReference>
<dbReference type="Pfam" id="PF00328">
    <property type="entry name" value="His_Phos_2"/>
    <property type="match status" value="1"/>
</dbReference>
<evidence type="ECO:0000313" key="4">
    <source>
        <dbReference type="EMBL" id="CAJ0580029.1"/>
    </source>
</evidence>
<evidence type="ECO:0000256" key="1">
    <source>
        <dbReference type="ARBA" id="ARBA00000032"/>
    </source>
</evidence>
<evidence type="ECO:0000313" key="5">
    <source>
        <dbReference type="Proteomes" id="UP001177023"/>
    </source>
</evidence>
<dbReference type="Proteomes" id="UP001177023">
    <property type="component" value="Unassembled WGS sequence"/>
</dbReference>
<dbReference type="InterPro" id="IPR033379">
    <property type="entry name" value="Acid_Pase_AS"/>
</dbReference>
<feature type="signal peptide" evidence="3">
    <location>
        <begin position="1"/>
        <end position="20"/>
    </location>
</feature>
<dbReference type="InterPro" id="IPR000560">
    <property type="entry name" value="His_Pase_clade-2"/>
</dbReference>
<accession>A0AA36D560</accession>
<dbReference type="InterPro" id="IPR029033">
    <property type="entry name" value="His_PPase_superfam"/>
</dbReference>
<name>A0AA36D560_9BILA</name>
<keyword evidence="5" id="KW-1185">Reference proteome</keyword>
<dbReference type="PROSITE" id="PS00616">
    <property type="entry name" value="HIS_ACID_PHOSPHAT_1"/>
    <property type="match status" value="1"/>
</dbReference>
<dbReference type="GO" id="GO:0003993">
    <property type="term" value="F:acid phosphatase activity"/>
    <property type="evidence" value="ECO:0007669"/>
    <property type="project" value="UniProtKB-EC"/>
</dbReference>
<dbReference type="CDD" id="cd07061">
    <property type="entry name" value="HP_HAP_like"/>
    <property type="match status" value="1"/>
</dbReference>
<evidence type="ECO:0000256" key="2">
    <source>
        <dbReference type="ARBA" id="ARBA00005375"/>
    </source>
</evidence>
<dbReference type="InterPro" id="IPR050645">
    <property type="entry name" value="Histidine_acid_phosphatase"/>
</dbReference>
<feature type="non-terminal residue" evidence="4">
    <location>
        <position position="389"/>
    </location>
</feature>
<dbReference type="PANTHER" id="PTHR11567:SF210">
    <property type="entry name" value="ACID PHOSPHATASE 5-RELATED"/>
    <property type="match status" value="1"/>
</dbReference>
<evidence type="ECO:0000256" key="3">
    <source>
        <dbReference type="SAM" id="SignalP"/>
    </source>
</evidence>
<sequence length="389" mass="44537">MSTMIIGAVCLFGAFLYANADPELINAQVIFRHGDRTPMFFSKSNPYTNDDWKAPPGSLTREGVQQQYKTGLKLKSRYIDKYRLVSKDYNPYEVLVRAAMDDRCMMSATANLAGFYSGSETLEGWPFNWMPIPVHTGSFPDRVFEPGQACPLLKAIRAVKEEHETFKEFALEHESLLDEFVQNTGESWKLMREINGFLDTQICRLAHNLSLPDWLTPEKLMEGRMATNRHYDYIWGHNLDGNSDDKIVRLRAGPIMEVLTSNFTEASKYKYYVYSAHDSSLLAIMSALGKNTQYEILGNHWPQYASTIVFELWKMDEGDLRVKMLFSANADDKFHDFSSAIDGCPEREMCPAKTIIARTRKYIPKNIEMECALKTKTKASMHKEKLESS</sequence>
<dbReference type="SUPFAM" id="SSF53254">
    <property type="entry name" value="Phosphoglycerate mutase-like"/>
    <property type="match status" value="1"/>
</dbReference>
<reference evidence="4" key="1">
    <citation type="submission" date="2023-06" db="EMBL/GenBank/DDBJ databases">
        <authorList>
            <person name="Delattre M."/>
        </authorList>
    </citation>
    <scope>NUCLEOTIDE SEQUENCE</scope>
    <source>
        <strain evidence="4">AF72</strain>
    </source>
</reference>
<dbReference type="Gene3D" id="3.40.50.1240">
    <property type="entry name" value="Phosphoglycerate mutase-like"/>
    <property type="match status" value="1"/>
</dbReference>
<proteinExistence type="inferred from homology"/>
<comment type="catalytic activity">
    <reaction evidence="1">
        <text>a phosphate monoester + H2O = an alcohol + phosphate</text>
        <dbReference type="Rhea" id="RHEA:15017"/>
        <dbReference type="ChEBI" id="CHEBI:15377"/>
        <dbReference type="ChEBI" id="CHEBI:30879"/>
        <dbReference type="ChEBI" id="CHEBI:43474"/>
        <dbReference type="ChEBI" id="CHEBI:67140"/>
        <dbReference type="EC" id="3.1.3.2"/>
    </reaction>
</comment>
<feature type="chain" id="PRO_5041441780" description="Acid phosphatase" evidence="3">
    <location>
        <begin position="21"/>
        <end position="389"/>
    </location>
</feature>
<comment type="similarity">
    <text evidence="2">Belongs to the histidine acid phosphatase family.</text>
</comment>
<protein>
    <recommendedName>
        <fullName evidence="6">Acid phosphatase</fullName>
    </recommendedName>
</protein>
<dbReference type="PANTHER" id="PTHR11567">
    <property type="entry name" value="ACID PHOSPHATASE-RELATED"/>
    <property type="match status" value="1"/>
</dbReference>
<dbReference type="AlphaFoldDB" id="A0AA36D560"/>
<organism evidence="4 5">
    <name type="scientific">Mesorhabditis spiculigera</name>
    <dbReference type="NCBI Taxonomy" id="96644"/>
    <lineage>
        <taxon>Eukaryota</taxon>
        <taxon>Metazoa</taxon>
        <taxon>Ecdysozoa</taxon>
        <taxon>Nematoda</taxon>
        <taxon>Chromadorea</taxon>
        <taxon>Rhabditida</taxon>
        <taxon>Rhabditina</taxon>
        <taxon>Rhabditomorpha</taxon>
        <taxon>Rhabditoidea</taxon>
        <taxon>Rhabditidae</taxon>
        <taxon>Mesorhabditinae</taxon>
        <taxon>Mesorhabditis</taxon>
    </lineage>
</organism>